<dbReference type="Proteomes" id="UP001152755">
    <property type="component" value="Unassembled WGS sequence"/>
</dbReference>
<organism evidence="1 2">
    <name type="scientific">Speluncibacter jeojiensis</name>
    <dbReference type="NCBI Taxonomy" id="2710754"/>
    <lineage>
        <taxon>Bacteria</taxon>
        <taxon>Bacillati</taxon>
        <taxon>Actinomycetota</taxon>
        <taxon>Actinomycetes</taxon>
        <taxon>Mycobacteriales</taxon>
        <taxon>Speluncibacteraceae</taxon>
        <taxon>Speluncibacter</taxon>
    </lineage>
</organism>
<evidence type="ECO:0008006" key="3">
    <source>
        <dbReference type="Google" id="ProtNLM"/>
    </source>
</evidence>
<reference evidence="1" key="1">
    <citation type="submission" date="2022-08" db="EMBL/GenBank/DDBJ databases">
        <title>Genome analysis of Corynebacteriales strain.</title>
        <authorList>
            <person name="Lee S.D."/>
        </authorList>
    </citation>
    <scope>NUCLEOTIDE SEQUENCE</scope>
    <source>
        <strain evidence="1">D3-21</strain>
    </source>
</reference>
<evidence type="ECO:0000313" key="1">
    <source>
        <dbReference type="EMBL" id="MDG3015666.1"/>
    </source>
</evidence>
<proteinExistence type="predicted"/>
<dbReference type="AlphaFoldDB" id="A0A9X4RI04"/>
<dbReference type="CDD" id="cd21904">
    <property type="entry name" value="TtfA-like"/>
    <property type="match status" value="1"/>
</dbReference>
<dbReference type="EMBL" id="JANRHA010000009">
    <property type="protein sequence ID" value="MDG3015666.1"/>
    <property type="molecule type" value="Genomic_DNA"/>
</dbReference>
<name>A0A9X4RI04_9ACTN</name>
<evidence type="ECO:0000313" key="2">
    <source>
        <dbReference type="Proteomes" id="UP001152755"/>
    </source>
</evidence>
<comment type="caution">
    <text evidence="1">The sequence shown here is derived from an EMBL/GenBank/DDBJ whole genome shotgun (WGS) entry which is preliminary data.</text>
</comment>
<protein>
    <recommendedName>
        <fullName evidence="3">Secreted protein</fullName>
    </recommendedName>
</protein>
<accession>A0A9X4RI04</accession>
<dbReference type="InterPro" id="IPR049726">
    <property type="entry name" value="TtfA-like_core"/>
</dbReference>
<sequence>MSVLWFVLAFLALAGAGALLYVDKHRHPRADHARESWARDRGLDYETEAPDLERVWRRGVFPTARRVVDVAAGTYQGQQLYVFDIEEASTVVALQRPLGSPVGFDLRSDALPPPREPYLRLFGAIGTRIAYSTDLDVARRVCDRRMVAYADTVPDFVHVLWTEDDWALASLPVDSTPDDWDDGIAALVHFSDLLRVLPPSAPPRRARVAAHDPGHPHVP</sequence>
<dbReference type="RefSeq" id="WP_332520157.1">
    <property type="nucleotide sequence ID" value="NZ_JANRHA010000009.1"/>
</dbReference>
<keyword evidence="2" id="KW-1185">Reference proteome</keyword>
<gene>
    <name evidence="1" type="ORF">NVS88_13980</name>
</gene>